<evidence type="ECO:0000313" key="2">
    <source>
        <dbReference type="Proteomes" id="UP000003505"/>
    </source>
</evidence>
<organism evidence="1 2">
    <name type="scientific">Selenomonas sputigena (strain ATCC 35185 / DSM 20758 / CCUG 44933 / VPI D19B-28)</name>
    <dbReference type="NCBI Taxonomy" id="546271"/>
    <lineage>
        <taxon>Bacteria</taxon>
        <taxon>Bacillati</taxon>
        <taxon>Bacillota</taxon>
        <taxon>Negativicutes</taxon>
        <taxon>Selenomonadales</taxon>
        <taxon>Selenomonadaceae</taxon>
        <taxon>Selenomonas</taxon>
    </lineage>
</organism>
<proteinExistence type="predicted"/>
<dbReference type="AlphaFoldDB" id="C9LW95"/>
<dbReference type="EMBL" id="ACKP02000040">
    <property type="protein sequence ID" value="EEX76898.1"/>
    <property type="molecule type" value="Genomic_DNA"/>
</dbReference>
<protein>
    <submittedName>
        <fullName evidence="1">Uncharacterized protein</fullName>
    </submittedName>
</protein>
<accession>C9LW95</accession>
<reference evidence="1 2" key="1">
    <citation type="submission" date="2009-09" db="EMBL/GenBank/DDBJ databases">
        <authorList>
            <person name="Weinstock G."/>
            <person name="Sodergren E."/>
            <person name="Clifton S."/>
            <person name="Fulton L."/>
            <person name="Fulton B."/>
            <person name="Courtney L."/>
            <person name="Fronick C."/>
            <person name="Harrison M."/>
            <person name="Strong C."/>
            <person name="Farmer C."/>
            <person name="Delahaunty K."/>
            <person name="Markovic C."/>
            <person name="Hall O."/>
            <person name="Minx P."/>
            <person name="Tomlinson C."/>
            <person name="Mitreva M."/>
            <person name="Nelson J."/>
            <person name="Hou S."/>
            <person name="Wollam A."/>
            <person name="Pepin K.H."/>
            <person name="Johnson M."/>
            <person name="Bhonagiri V."/>
            <person name="Nash W.E."/>
            <person name="Warren W."/>
            <person name="Chinwalla A."/>
            <person name="Mardis E.R."/>
            <person name="Wilson R.K."/>
        </authorList>
    </citation>
    <scope>NUCLEOTIDE SEQUENCE [LARGE SCALE GENOMIC DNA]</scope>
    <source>
        <strain evidence="2">ATCC 35185 / DSM 20758 / VPI D19B-28</strain>
    </source>
</reference>
<comment type="caution">
    <text evidence="1">The sequence shown here is derived from an EMBL/GenBank/DDBJ whole genome shotgun (WGS) entry which is preliminary data.</text>
</comment>
<sequence length="42" mass="4887">MSFSDYTTPAEKVPAFGRILLDRKRRRCYDSRMDKYVGSVAV</sequence>
<dbReference type="Proteomes" id="UP000003505">
    <property type="component" value="Unassembled WGS sequence"/>
</dbReference>
<evidence type="ECO:0000313" key="1">
    <source>
        <dbReference type="EMBL" id="EEX76898.1"/>
    </source>
</evidence>
<gene>
    <name evidence="1" type="ORF">SELSPUOL_01749</name>
</gene>
<name>C9LW95_SELS3</name>